<dbReference type="InterPro" id="IPR051908">
    <property type="entry name" value="Ribosomal_N-acetyltransferase"/>
</dbReference>
<dbReference type="PANTHER" id="PTHR43441">
    <property type="entry name" value="RIBOSOMAL-PROTEIN-SERINE ACETYLTRANSFERASE"/>
    <property type="match status" value="1"/>
</dbReference>
<dbReference type="SUPFAM" id="SSF55729">
    <property type="entry name" value="Acyl-CoA N-acyltransferases (Nat)"/>
    <property type="match status" value="1"/>
</dbReference>
<dbReference type="EMBL" id="JAVREV010000005">
    <property type="protein sequence ID" value="MDT0443091.1"/>
    <property type="molecule type" value="Genomic_DNA"/>
</dbReference>
<dbReference type="Pfam" id="PF13302">
    <property type="entry name" value="Acetyltransf_3"/>
    <property type="match status" value="1"/>
</dbReference>
<gene>
    <name evidence="2" type="ORF">RM779_10855</name>
</gene>
<dbReference type="PROSITE" id="PS51186">
    <property type="entry name" value="GNAT"/>
    <property type="match status" value="1"/>
</dbReference>
<reference evidence="3" key="1">
    <citation type="submission" date="2023-07" db="EMBL/GenBank/DDBJ databases">
        <title>30 novel species of actinomycetes from the DSMZ collection.</title>
        <authorList>
            <person name="Nouioui I."/>
        </authorList>
    </citation>
    <scope>NUCLEOTIDE SEQUENCE [LARGE SCALE GENOMIC DNA]</scope>
    <source>
        <strain evidence="3">DSM 41886</strain>
    </source>
</reference>
<evidence type="ECO:0000313" key="2">
    <source>
        <dbReference type="EMBL" id="MDT0443091.1"/>
    </source>
</evidence>
<evidence type="ECO:0000313" key="3">
    <source>
        <dbReference type="Proteomes" id="UP001183615"/>
    </source>
</evidence>
<sequence length="192" mass="20871">MGRPRTFIDCGDFFLRRWRADRDAEPLFRLIEESLGHLGPWMPWVSRHSRETTRAFLAGADRKWRSGDGFAFAIGMGGRLVGSCALYRAAEPRGRVLGYWLHPAATGRGVATRAAAALASEAFALSGVAYVEIVHDVANTASGAVPRRLGFAEVRRVPVTPPAAPSDRGIDVVWRLARPAPPRGGADIPLWG</sequence>
<dbReference type="PANTHER" id="PTHR43441:SF2">
    <property type="entry name" value="FAMILY ACETYLTRANSFERASE, PUTATIVE (AFU_ORTHOLOGUE AFUA_7G00850)-RELATED"/>
    <property type="match status" value="1"/>
</dbReference>
<name>A0ABU2S266_9ACTN</name>
<dbReference type="RefSeq" id="WP_311617472.1">
    <property type="nucleotide sequence ID" value="NZ_JAVREV010000005.1"/>
</dbReference>
<evidence type="ECO:0000259" key="1">
    <source>
        <dbReference type="PROSITE" id="PS51186"/>
    </source>
</evidence>
<accession>A0ABU2S266</accession>
<comment type="caution">
    <text evidence="2">The sequence shown here is derived from an EMBL/GenBank/DDBJ whole genome shotgun (WGS) entry which is preliminary data.</text>
</comment>
<dbReference type="Gene3D" id="3.40.630.30">
    <property type="match status" value="1"/>
</dbReference>
<keyword evidence="3" id="KW-1185">Reference proteome</keyword>
<dbReference type="InterPro" id="IPR000182">
    <property type="entry name" value="GNAT_dom"/>
</dbReference>
<feature type="domain" description="N-acetyltransferase" evidence="1">
    <location>
        <begin position="26"/>
        <end position="179"/>
    </location>
</feature>
<dbReference type="Proteomes" id="UP001183615">
    <property type="component" value="Unassembled WGS sequence"/>
</dbReference>
<proteinExistence type="predicted"/>
<dbReference type="InterPro" id="IPR016181">
    <property type="entry name" value="Acyl_CoA_acyltransferase"/>
</dbReference>
<organism evidence="2 3">
    <name type="scientific">Streptomyces johnsoniae</name>
    <dbReference type="NCBI Taxonomy" id="3075532"/>
    <lineage>
        <taxon>Bacteria</taxon>
        <taxon>Bacillati</taxon>
        <taxon>Actinomycetota</taxon>
        <taxon>Actinomycetes</taxon>
        <taxon>Kitasatosporales</taxon>
        <taxon>Streptomycetaceae</taxon>
        <taxon>Streptomyces</taxon>
    </lineage>
</organism>
<protein>
    <submittedName>
        <fullName evidence="2">GNAT family N-acetyltransferase</fullName>
    </submittedName>
</protein>